<comment type="caution">
    <text evidence="14">The sequence shown here is derived from an EMBL/GenBank/DDBJ whole genome shotgun (WGS) entry which is preliminary data.</text>
</comment>
<evidence type="ECO:0000256" key="8">
    <source>
        <dbReference type="ARBA" id="ARBA00022840"/>
    </source>
</evidence>
<sequence length="178" mass="19782">MPRSSARQTGYGTARDDHTYLIAIGSNQRHPLFGRPRDIVALAMELLHETLGEVTACSAITASAPVGPSQRQYANAALLLQSRLNPRSLLNVLQDTEAMLGRVRRGQRWQARTLDLDIVLWSGGIFAAPELIIPHPLYRERSFVLGPAAQIAPLWRDPLTGLTIRQTAARLSRWKRKA</sequence>
<name>A0A0H0XSP8_9SPHN</name>
<dbReference type="InterPro" id="IPR000550">
    <property type="entry name" value="Hppk"/>
</dbReference>
<evidence type="ECO:0000256" key="12">
    <source>
        <dbReference type="ARBA" id="ARBA00033413"/>
    </source>
</evidence>
<keyword evidence="8" id="KW-0067">ATP-binding</keyword>
<comment type="function">
    <text evidence="10">Catalyzes the transfer of pyrophosphate from adenosine triphosphate (ATP) to 6-hydroxymethyl-7,8-dihydropterin, an enzymatic step in folate biosynthesis pathway.</text>
</comment>
<dbReference type="EC" id="2.7.6.3" evidence="3"/>
<evidence type="ECO:0000259" key="13">
    <source>
        <dbReference type="Pfam" id="PF01288"/>
    </source>
</evidence>
<dbReference type="GO" id="GO:0016301">
    <property type="term" value="F:kinase activity"/>
    <property type="evidence" value="ECO:0007669"/>
    <property type="project" value="UniProtKB-KW"/>
</dbReference>
<dbReference type="EMBL" id="LBHU01000001">
    <property type="protein sequence ID" value="KLI64972.1"/>
    <property type="molecule type" value="Genomic_DNA"/>
</dbReference>
<comment type="similarity">
    <text evidence="2">Belongs to the HPPK family.</text>
</comment>
<evidence type="ECO:0000256" key="6">
    <source>
        <dbReference type="ARBA" id="ARBA00022741"/>
    </source>
</evidence>
<dbReference type="GO" id="GO:0005524">
    <property type="term" value="F:ATP binding"/>
    <property type="evidence" value="ECO:0007669"/>
    <property type="project" value="UniProtKB-KW"/>
</dbReference>
<evidence type="ECO:0000256" key="10">
    <source>
        <dbReference type="ARBA" id="ARBA00029409"/>
    </source>
</evidence>
<dbReference type="NCBIfam" id="TIGR01498">
    <property type="entry name" value="folK"/>
    <property type="match status" value="1"/>
</dbReference>
<dbReference type="PANTHER" id="PTHR43071:SF1">
    <property type="entry name" value="2-AMINO-4-HYDROXY-6-HYDROXYMETHYLDIHYDROPTERIDINE PYROPHOSPHOKINASE"/>
    <property type="match status" value="1"/>
</dbReference>
<gene>
    <name evidence="14" type="ORF">AAV99_05655</name>
</gene>
<accession>A0A0H0XSP8</accession>
<dbReference type="AlphaFoldDB" id="A0A0H0XSP8"/>
<dbReference type="Pfam" id="PF01288">
    <property type="entry name" value="HPPK"/>
    <property type="match status" value="1"/>
</dbReference>
<dbReference type="InterPro" id="IPR035907">
    <property type="entry name" value="Hppk_sf"/>
</dbReference>
<dbReference type="Gene3D" id="3.30.70.560">
    <property type="entry name" value="7,8-Dihydro-6-hydroxymethylpterin-pyrophosphokinase HPPK"/>
    <property type="match status" value="1"/>
</dbReference>
<dbReference type="UniPathway" id="UPA00077">
    <property type="reaction ID" value="UER00155"/>
</dbReference>
<evidence type="ECO:0000256" key="11">
    <source>
        <dbReference type="ARBA" id="ARBA00029766"/>
    </source>
</evidence>
<evidence type="ECO:0000256" key="7">
    <source>
        <dbReference type="ARBA" id="ARBA00022777"/>
    </source>
</evidence>
<evidence type="ECO:0000256" key="3">
    <source>
        <dbReference type="ARBA" id="ARBA00013253"/>
    </source>
</evidence>
<dbReference type="SUPFAM" id="SSF55083">
    <property type="entry name" value="6-hydroxymethyl-7,8-dihydropterin pyrophosphokinase, HPPK"/>
    <property type="match status" value="1"/>
</dbReference>
<dbReference type="PATRIC" id="fig|874156.12.peg.1173"/>
<feature type="domain" description="7,8-dihydro-6-hydroxymethylpterin-pyrophosphokinase" evidence="13">
    <location>
        <begin position="22"/>
        <end position="153"/>
    </location>
</feature>
<evidence type="ECO:0000256" key="5">
    <source>
        <dbReference type="ARBA" id="ARBA00022679"/>
    </source>
</evidence>
<dbReference type="GO" id="GO:0046654">
    <property type="term" value="P:tetrahydrofolate biosynthetic process"/>
    <property type="evidence" value="ECO:0007669"/>
    <property type="project" value="UniProtKB-UniPathway"/>
</dbReference>
<evidence type="ECO:0000256" key="4">
    <source>
        <dbReference type="ARBA" id="ARBA00016218"/>
    </source>
</evidence>
<evidence type="ECO:0000256" key="9">
    <source>
        <dbReference type="ARBA" id="ARBA00022909"/>
    </source>
</evidence>
<dbReference type="PANTHER" id="PTHR43071">
    <property type="entry name" value="2-AMINO-4-HYDROXY-6-HYDROXYMETHYLDIHYDROPTERIDINE PYROPHOSPHOKINASE"/>
    <property type="match status" value="1"/>
</dbReference>
<organism evidence="14 15">
    <name type="scientific">Aurantiacibacter marinus</name>
    <dbReference type="NCBI Taxonomy" id="874156"/>
    <lineage>
        <taxon>Bacteria</taxon>
        <taxon>Pseudomonadati</taxon>
        <taxon>Pseudomonadota</taxon>
        <taxon>Alphaproteobacteria</taxon>
        <taxon>Sphingomonadales</taxon>
        <taxon>Erythrobacteraceae</taxon>
        <taxon>Aurantiacibacter</taxon>
    </lineage>
</organism>
<evidence type="ECO:0000313" key="14">
    <source>
        <dbReference type="EMBL" id="KLI64972.1"/>
    </source>
</evidence>
<keyword evidence="15" id="KW-1185">Reference proteome</keyword>
<keyword evidence="5" id="KW-0808">Transferase</keyword>
<evidence type="ECO:0000256" key="2">
    <source>
        <dbReference type="ARBA" id="ARBA00005810"/>
    </source>
</evidence>
<comment type="pathway">
    <text evidence="1">Cofactor biosynthesis; tetrahydrofolate biosynthesis; 2-amino-4-hydroxy-6-hydroxymethyl-7,8-dihydropteridine diphosphate from 7,8-dihydroneopterin triphosphate: step 4/4.</text>
</comment>
<protein>
    <recommendedName>
        <fullName evidence="4">2-amino-4-hydroxy-6-hydroxymethyldihydropteridine pyrophosphokinase</fullName>
        <ecNumber evidence="3">2.7.6.3</ecNumber>
    </recommendedName>
    <alternativeName>
        <fullName evidence="11">6-hydroxymethyl-7,8-dihydropterin pyrophosphokinase</fullName>
    </alternativeName>
    <alternativeName>
        <fullName evidence="12">7,8-dihydro-6-hydroxymethylpterin-pyrophosphokinase</fullName>
    </alternativeName>
</protein>
<keyword evidence="9" id="KW-0289">Folate biosynthesis</keyword>
<dbReference type="STRING" id="874156.GCA_001021555_00142"/>
<keyword evidence="6" id="KW-0547">Nucleotide-binding</keyword>
<dbReference type="GO" id="GO:0003848">
    <property type="term" value="F:2-amino-4-hydroxy-6-hydroxymethyldihydropteridine diphosphokinase activity"/>
    <property type="evidence" value="ECO:0007669"/>
    <property type="project" value="UniProtKB-EC"/>
</dbReference>
<reference evidence="14 15" key="1">
    <citation type="submission" date="2015-04" db="EMBL/GenBank/DDBJ databases">
        <title>The draft genome sequence of Erythrobacter marinus HWDM-33.</title>
        <authorList>
            <person name="Zhuang L."/>
            <person name="Liu Y."/>
            <person name="Shao Z."/>
        </authorList>
    </citation>
    <scope>NUCLEOTIDE SEQUENCE [LARGE SCALE GENOMIC DNA]</scope>
    <source>
        <strain evidence="14 15">HWDM-33</strain>
    </source>
</reference>
<dbReference type="OrthoDB" id="9808041at2"/>
<evidence type="ECO:0000256" key="1">
    <source>
        <dbReference type="ARBA" id="ARBA00005051"/>
    </source>
</evidence>
<keyword evidence="7" id="KW-0418">Kinase</keyword>
<dbReference type="CDD" id="cd00483">
    <property type="entry name" value="HPPK"/>
    <property type="match status" value="1"/>
</dbReference>
<evidence type="ECO:0000313" key="15">
    <source>
        <dbReference type="Proteomes" id="UP000053455"/>
    </source>
</evidence>
<proteinExistence type="inferred from homology"/>
<dbReference type="Proteomes" id="UP000053455">
    <property type="component" value="Unassembled WGS sequence"/>
</dbReference>
<dbReference type="GO" id="GO:0046656">
    <property type="term" value="P:folic acid biosynthetic process"/>
    <property type="evidence" value="ECO:0007669"/>
    <property type="project" value="UniProtKB-KW"/>
</dbReference>